<dbReference type="RefSeq" id="WP_261744254.1">
    <property type="nucleotide sequence ID" value="NZ_CP104557.1"/>
</dbReference>
<evidence type="ECO:0000313" key="2">
    <source>
        <dbReference type="Proteomes" id="UP001064504"/>
    </source>
</evidence>
<evidence type="ECO:0000313" key="1">
    <source>
        <dbReference type="EMBL" id="UXH39570.1"/>
    </source>
</evidence>
<accession>A0ABY6AK73</accession>
<name>A0ABY6AK73_9PSED</name>
<dbReference type="Gene3D" id="2.80.10.50">
    <property type="match status" value="2"/>
</dbReference>
<dbReference type="Pfam" id="PF17164">
    <property type="entry name" value="DUF5122"/>
    <property type="match status" value="2"/>
</dbReference>
<keyword evidence="2" id="KW-1185">Reference proteome</keyword>
<dbReference type="InterPro" id="IPR013431">
    <property type="entry name" value="Delta_60_rpt"/>
</dbReference>
<dbReference type="Proteomes" id="UP001064504">
    <property type="component" value="Chromosome"/>
</dbReference>
<dbReference type="EMBL" id="CP104557">
    <property type="protein sequence ID" value="UXH39570.1"/>
    <property type="molecule type" value="Genomic_DNA"/>
</dbReference>
<gene>
    <name evidence="1" type="ORF">N5C08_21880</name>
</gene>
<dbReference type="NCBIfam" id="TIGR02608">
    <property type="entry name" value="delta_60_rpt"/>
    <property type="match status" value="3"/>
</dbReference>
<sequence length="376" mass="39788">MHNNPQTTPRAPRLIQYNFTEWLGALCPAAEGKLLVVGNSAQEDGKFTLARLLPDGELDTSFNESGLIEHAFDEQAIFYALSVHLEPSNAQEHAKIFISGVLFAEQGIYPAAARCLASGSLDDSFADQGLFIFNDSRYTASPANHKAASCRQRIASVGMTGAGAATLADGGYLLSPAETGLVLKLTSAGTLDTSFAKDGVLEPSNFEATSAIVLGKRLYLTGQHRQGGTVAAYTPQGELDESFGEGGMVSIATKLLALAPGEDGQSLNVVGVTDTDGNNRGCLARLKTNGSLLLKPVVIAPANREADLRYVMSRTDQSAQQRIYGLGQTTEQNRDARYYIASRHADGTVTDDFPGGLVVAQVNSTVLGATWLAPTS</sequence>
<protein>
    <submittedName>
        <fullName evidence="1">Delta-60 repeat domain-containing protein</fullName>
    </submittedName>
</protein>
<reference evidence="1" key="1">
    <citation type="submission" date="2022-09" db="EMBL/GenBank/DDBJ databases">
        <title>Complete genome sequence of Pseudomonas promysalinigenes strain RL-WG26, a newly isolated PGPR with the potential for plant salinity stress alleviation.</title>
        <authorList>
            <person name="Ren L."/>
            <person name="Wang G."/>
            <person name="Hu H."/>
        </authorList>
    </citation>
    <scope>NUCLEOTIDE SEQUENCE</scope>
    <source>
        <strain evidence="1">RL-WG26</strain>
    </source>
</reference>
<proteinExistence type="predicted"/>
<organism evidence="1 2">
    <name type="scientific">Pseudomonas promysalinigenes</name>
    <dbReference type="NCBI Taxonomy" id="485898"/>
    <lineage>
        <taxon>Bacteria</taxon>
        <taxon>Pseudomonadati</taxon>
        <taxon>Pseudomonadota</taxon>
        <taxon>Gammaproteobacteria</taxon>
        <taxon>Pseudomonadales</taxon>
        <taxon>Pseudomonadaceae</taxon>
        <taxon>Pseudomonas</taxon>
    </lineage>
</organism>